<dbReference type="PANTHER" id="PTHR35526:SF3">
    <property type="entry name" value="ANTI-SIGMA-F FACTOR RSBW"/>
    <property type="match status" value="1"/>
</dbReference>
<keyword evidence="4" id="KW-1185">Reference proteome</keyword>
<dbReference type="Proteomes" id="UP000198688">
    <property type="component" value="Chromosome I"/>
</dbReference>
<evidence type="ECO:0000259" key="2">
    <source>
        <dbReference type="Pfam" id="PF13581"/>
    </source>
</evidence>
<dbReference type="AlphaFoldDB" id="A0A1H2AVA3"/>
<keyword evidence="1" id="KW-0418">Kinase</keyword>
<evidence type="ECO:0000256" key="1">
    <source>
        <dbReference type="ARBA" id="ARBA00022527"/>
    </source>
</evidence>
<feature type="domain" description="Histidine kinase/HSP90-like ATPase" evidence="2">
    <location>
        <begin position="133"/>
        <end position="244"/>
    </location>
</feature>
<gene>
    <name evidence="3" type="ORF">SAMN04489716_4128</name>
</gene>
<dbReference type="Pfam" id="PF13581">
    <property type="entry name" value="HATPase_c_2"/>
    <property type="match status" value="1"/>
</dbReference>
<name>A0A1H2AVA3_9ACTN</name>
<organism evidence="3 4">
    <name type="scientific">Actinoplanes derwentensis</name>
    <dbReference type="NCBI Taxonomy" id="113562"/>
    <lineage>
        <taxon>Bacteria</taxon>
        <taxon>Bacillati</taxon>
        <taxon>Actinomycetota</taxon>
        <taxon>Actinomycetes</taxon>
        <taxon>Micromonosporales</taxon>
        <taxon>Micromonosporaceae</taxon>
        <taxon>Actinoplanes</taxon>
    </lineage>
</organism>
<dbReference type="EMBL" id="LT629758">
    <property type="protein sequence ID" value="SDT49950.1"/>
    <property type="molecule type" value="Genomic_DNA"/>
</dbReference>
<proteinExistence type="predicted"/>
<accession>A0A1H2AVA3</accession>
<dbReference type="RefSeq" id="WP_092546134.1">
    <property type="nucleotide sequence ID" value="NZ_BOMJ01000015.1"/>
</dbReference>
<keyword evidence="1" id="KW-0723">Serine/threonine-protein kinase</keyword>
<dbReference type="GO" id="GO:0004674">
    <property type="term" value="F:protein serine/threonine kinase activity"/>
    <property type="evidence" value="ECO:0007669"/>
    <property type="project" value="UniProtKB-KW"/>
</dbReference>
<evidence type="ECO:0000313" key="4">
    <source>
        <dbReference type="Proteomes" id="UP000198688"/>
    </source>
</evidence>
<keyword evidence="1" id="KW-0808">Transferase</keyword>
<dbReference type="CDD" id="cd16936">
    <property type="entry name" value="HATPase_RsbW-like"/>
    <property type="match status" value="1"/>
</dbReference>
<dbReference type="OrthoDB" id="3364147at2"/>
<dbReference type="InterPro" id="IPR036890">
    <property type="entry name" value="HATPase_C_sf"/>
</dbReference>
<dbReference type="SUPFAM" id="SSF55874">
    <property type="entry name" value="ATPase domain of HSP90 chaperone/DNA topoisomerase II/histidine kinase"/>
    <property type="match status" value="1"/>
</dbReference>
<sequence length="249" mass="26927">MPGSSVTAVADDETWVVEFTVHGTWERTLWQTAYHLLNQCLAQHPAGLLLDLRGLDDPGVISAQLWLTAATTGDRMEPPVRVAACLPPGTGLADRLDGVAARRVLPIFRTLPAARTHLAGQRHFPDQVRLRLPPESTAAAGARHVVTVACEQWGLDPLVARARLVISELVLNAAEHAGTPIDVLISRRSRGDRLHLAVLDGSAGLPEMRPEATTVFGERGYGLRIVDAAVQTWGALPTRTGKMVWALIF</sequence>
<dbReference type="PANTHER" id="PTHR35526">
    <property type="entry name" value="ANTI-SIGMA-F FACTOR RSBW-RELATED"/>
    <property type="match status" value="1"/>
</dbReference>
<dbReference type="STRING" id="113562.SAMN04489716_4128"/>
<dbReference type="InterPro" id="IPR003594">
    <property type="entry name" value="HATPase_dom"/>
</dbReference>
<evidence type="ECO:0000313" key="3">
    <source>
        <dbReference type="EMBL" id="SDT49950.1"/>
    </source>
</evidence>
<dbReference type="InterPro" id="IPR050267">
    <property type="entry name" value="Anti-sigma-factor_SerPK"/>
</dbReference>
<protein>
    <recommendedName>
        <fullName evidence="2">Histidine kinase/HSP90-like ATPase domain-containing protein</fullName>
    </recommendedName>
</protein>
<reference evidence="3 4" key="1">
    <citation type="submission" date="2016-10" db="EMBL/GenBank/DDBJ databases">
        <authorList>
            <person name="de Groot N.N."/>
        </authorList>
    </citation>
    <scope>NUCLEOTIDE SEQUENCE [LARGE SCALE GENOMIC DNA]</scope>
    <source>
        <strain evidence="3 4">DSM 43941</strain>
    </source>
</reference>
<dbReference type="Gene3D" id="3.30.565.10">
    <property type="entry name" value="Histidine kinase-like ATPase, C-terminal domain"/>
    <property type="match status" value="1"/>
</dbReference>